<organism evidence="1 2">
    <name type="scientific">Chryseobacterium viscerum</name>
    <dbReference type="NCBI Taxonomy" id="1037377"/>
    <lineage>
        <taxon>Bacteria</taxon>
        <taxon>Pseudomonadati</taxon>
        <taxon>Bacteroidota</taxon>
        <taxon>Flavobacteriia</taxon>
        <taxon>Flavobacteriales</taxon>
        <taxon>Weeksellaceae</taxon>
        <taxon>Chryseobacterium group</taxon>
        <taxon>Chryseobacterium</taxon>
    </lineage>
</organism>
<proteinExistence type="predicted"/>
<sequence length="90" mass="10353">MSNFSFNGDYFFPSKLLAQDHNHPNDGLGWNPASGFEEYSKGFRPSYDVRCALGGCDINIAKDNPTIKLRVYINKLKKYMNYDSQKTDFE</sequence>
<protein>
    <submittedName>
        <fullName evidence="1">Uncharacterized protein</fullName>
    </submittedName>
</protein>
<comment type="caution">
    <text evidence="1">The sequence shown here is derived from an EMBL/GenBank/DDBJ whole genome shotgun (WGS) entry which is preliminary data.</text>
</comment>
<name>A0A5N4BVW3_9FLAO</name>
<keyword evidence="2" id="KW-1185">Reference proteome</keyword>
<dbReference type="EMBL" id="VTPV01000001">
    <property type="protein sequence ID" value="KAB1232557.1"/>
    <property type="molecule type" value="Genomic_DNA"/>
</dbReference>
<dbReference type="Proteomes" id="UP000326384">
    <property type="component" value="Unassembled WGS sequence"/>
</dbReference>
<dbReference type="RefSeq" id="WP_152288791.1">
    <property type="nucleotide sequence ID" value="NZ_VTPV01000001.1"/>
</dbReference>
<accession>A0A5N4BVW3</accession>
<evidence type="ECO:0000313" key="1">
    <source>
        <dbReference type="EMBL" id="KAB1232557.1"/>
    </source>
</evidence>
<gene>
    <name evidence="1" type="ORF">F8D52_02000</name>
</gene>
<evidence type="ECO:0000313" key="2">
    <source>
        <dbReference type="Proteomes" id="UP000326384"/>
    </source>
</evidence>
<reference evidence="1 2" key="1">
    <citation type="journal article" date="2019" name="Stand. Genomic Sci.">
        <title>Draft Whole-Genome Sequence of a Novel Chryseobacterium viscerum Strain Isolated from Fresh Water at Dripping Springs, New Mexico.</title>
        <authorList>
            <person name="Kyndt J.A."/>
            <person name="Moore T.C."/>
        </authorList>
    </citation>
    <scope>NUCLEOTIDE SEQUENCE [LARGE SCALE GENOMIC DNA]</scope>
    <source>
        <strain evidence="1 2">DPS</strain>
    </source>
</reference>